<sequence length="342" mass="36732">MRAGFWVRWVLWLALALGGVASAVAQDVAGGQDHPLIQRYPGATLVGYAQLHHGSIDFQSTSYTGFDLDTGRRRYAEAPLTLDGRVTRLWYEAAGKTTSAQLYDYQARALTAQGFKALYDSTKDSGAGAGKWVNFLASFANGKRDALPNNRSCQVFSSARTASLRTGTFQKDNTTVRLVAIDWLQGDAASKARKGAYIAIDIVEARVLQEPAAHTPAAQDDALIRSLASSGRVLLAGAGFGSGSAVMDETTHAVLARVATYLKANPAVRLYVVGHTDGTGNLEDNLELSRQRAQAVVDTLEHDFEIDHSRLTAHGVGPLAPVADNNTAAGRAKNRRVELVRH</sequence>
<dbReference type="PROSITE" id="PS51123">
    <property type="entry name" value="OMPA_2"/>
    <property type="match status" value="1"/>
</dbReference>
<keyword evidence="4" id="KW-0732">Signal</keyword>
<keyword evidence="6" id="KW-0282">Flagellum</keyword>
<dbReference type="SUPFAM" id="SSF103088">
    <property type="entry name" value="OmpA-like"/>
    <property type="match status" value="1"/>
</dbReference>
<keyword evidence="7" id="KW-1185">Reference proteome</keyword>
<evidence type="ECO:0000256" key="4">
    <source>
        <dbReference type="SAM" id="SignalP"/>
    </source>
</evidence>
<evidence type="ECO:0000256" key="1">
    <source>
        <dbReference type="ARBA" id="ARBA00004442"/>
    </source>
</evidence>
<dbReference type="InterPro" id="IPR006664">
    <property type="entry name" value="OMP_bac"/>
</dbReference>
<organism evidence="6 7">
    <name type="scientific">Simplicispira hankyongi</name>
    <dbReference type="NCBI Taxonomy" id="2315688"/>
    <lineage>
        <taxon>Bacteria</taxon>
        <taxon>Pseudomonadati</taxon>
        <taxon>Pseudomonadota</taxon>
        <taxon>Betaproteobacteria</taxon>
        <taxon>Burkholderiales</taxon>
        <taxon>Comamonadaceae</taxon>
        <taxon>Simplicispira</taxon>
    </lineage>
</organism>
<dbReference type="GO" id="GO:0009279">
    <property type="term" value="C:cell outer membrane"/>
    <property type="evidence" value="ECO:0007669"/>
    <property type="project" value="UniProtKB-SubCell"/>
</dbReference>
<dbReference type="AlphaFoldDB" id="A0A398CAG8"/>
<dbReference type="PANTHER" id="PTHR30329">
    <property type="entry name" value="STATOR ELEMENT OF FLAGELLAR MOTOR COMPLEX"/>
    <property type="match status" value="1"/>
</dbReference>
<keyword evidence="2 3" id="KW-0472">Membrane</keyword>
<proteinExistence type="predicted"/>
<evidence type="ECO:0000259" key="5">
    <source>
        <dbReference type="PROSITE" id="PS51123"/>
    </source>
</evidence>
<dbReference type="RefSeq" id="WP_119108183.1">
    <property type="nucleotide sequence ID" value="NZ_QXJC01000001.1"/>
</dbReference>
<comment type="caution">
    <text evidence="6">The sequence shown here is derived from an EMBL/GenBank/DDBJ whole genome shotgun (WGS) entry which is preliminary data.</text>
</comment>
<feature type="domain" description="OmpA-like" evidence="5">
    <location>
        <begin position="227"/>
        <end position="342"/>
    </location>
</feature>
<feature type="signal peptide" evidence="4">
    <location>
        <begin position="1"/>
        <end position="25"/>
    </location>
</feature>
<evidence type="ECO:0000256" key="3">
    <source>
        <dbReference type="PROSITE-ProRule" id="PRU00473"/>
    </source>
</evidence>
<protein>
    <submittedName>
        <fullName evidence="6">Flagellar motor protein MotB</fullName>
    </submittedName>
</protein>
<comment type="subcellular location">
    <subcellularLocation>
        <location evidence="1">Cell outer membrane</location>
    </subcellularLocation>
</comment>
<dbReference type="Pfam" id="PF00691">
    <property type="entry name" value="OmpA"/>
    <property type="match status" value="1"/>
</dbReference>
<dbReference type="Proteomes" id="UP000266302">
    <property type="component" value="Unassembled WGS sequence"/>
</dbReference>
<dbReference type="OrthoDB" id="345640at2"/>
<evidence type="ECO:0000313" key="7">
    <source>
        <dbReference type="Proteomes" id="UP000266302"/>
    </source>
</evidence>
<dbReference type="CDD" id="cd07185">
    <property type="entry name" value="OmpA_C-like"/>
    <property type="match status" value="1"/>
</dbReference>
<dbReference type="PRINTS" id="PR01021">
    <property type="entry name" value="OMPADOMAIN"/>
</dbReference>
<dbReference type="Gene3D" id="3.30.1330.60">
    <property type="entry name" value="OmpA-like domain"/>
    <property type="match status" value="1"/>
</dbReference>
<feature type="chain" id="PRO_5017177336" evidence="4">
    <location>
        <begin position="26"/>
        <end position="342"/>
    </location>
</feature>
<dbReference type="PANTHER" id="PTHR30329:SF20">
    <property type="entry name" value="EXPORTED PROTEIN"/>
    <property type="match status" value="1"/>
</dbReference>
<evidence type="ECO:0000256" key="2">
    <source>
        <dbReference type="ARBA" id="ARBA00023136"/>
    </source>
</evidence>
<accession>A0A398CAG8</accession>
<name>A0A398CAG8_9BURK</name>
<dbReference type="InterPro" id="IPR006665">
    <property type="entry name" value="OmpA-like"/>
</dbReference>
<dbReference type="InterPro" id="IPR036737">
    <property type="entry name" value="OmpA-like_sf"/>
</dbReference>
<gene>
    <name evidence="6" type="ORF">D3F03_04945</name>
</gene>
<reference evidence="6 7" key="1">
    <citation type="submission" date="2018-09" db="EMBL/GenBank/DDBJ databases">
        <title>Draft genome of Simplicispira sp. NY-02.</title>
        <authorList>
            <person name="Im W.T."/>
        </authorList>
    </citation>
    <scope>NUCLEOTIDE SEQUENCE [LARGE SCALE GENOMIC DNA]</scope>
    <source>
        <strain evidence="6 7">NY-02</strain>
    </source>
</reference>
<evidence type="ECO:0000313" key="6">
    <source>
        <dbReference type="EMBL" id="RID99739.1"/>
    </source>
</evidence>
<dbReference type="InterPro" id="IPR050330">
    <property type="entry name" value="Bact_OuterMem_StrucFunc"/>
</dbReference>
<keyword evidence="6" id="KW-0966">Cell projection</keyword>
<dbReference type="EMBL" id="QXJC01000001">
    <property type="protein sequence ID" value="RID99739.1"/>
    <property type="molecule type" value="Genomic_DNA"/>
</dbReference>
<keyword evidence="6" id="KW-0969">Cilium</keyword>